<keyword evidence="4" id="KW-1185">Reference proteome</keyword>
<evidence type="ECO:0000313" key="3">
    <source>
        <dbReference type="EMBL" id="MFC5565295.1"/>
    </source>
</evidence>
<name>A0ABW0S8Q5_9RHOB</name>
<evidence type="ECO:0000259" key="1">
    <source>
        <dbReference type="Pfam" id="PF20272"/>
    </source>
</evidence>
<dbReference type="RefSeq" id="WP_342454111.1">
    <property type="nucleotide sequence ID" value="NZ_JAGGJP010000002.1"/>
</dbReference>
<evidence type="ECO:0000313" key="4">
    <source>
        <dbReference type="Proteomes" id="UP001596056"/>
    </source>
</evidence>
<dbReference type="InterPro" id="IPR046891">
    <property type="entry name" value="E2-ntca"/>
</dbReference>
<accession>A0ABW0S8Q5</accession>
<feature type="domain" description="Cysteine-rich" evidence="1">
    <location>
        <begin position="110"/>
        <end position="238"/>
    </location>
</feature>
<comment type="caution">
    <text evidence="3">The sequence shown here is derived from an EMBL/GenBank/DDBJ whole genome shotgun (WGS) entry which is preliminary data.</text>
</comment>
<feature type="domain" description="Prokaryotic E2" evidence="2">
    <location>
        <begin position="6"/>
        <end position="103"/>
    </location>
</feature>
<dbReference type="Pfam" id="PF20298">
    <property type="entry name" value="E2-ntca"/>
    <property type="match status" value="1"/>
</dbReference>
<sequence length="247" mass="27469">MTAVRSTSLEFILPVPRPGGTAPVYNIIAEIRGDVVAAREAEPVRLPAFCPERHINRDGSFCLGWDGADDLAVRDEETARAWWRRLFKFLSLQERAARRRRWPDRRAWPHGDAARHQLRAEMAAHRLGSPFTEDLAQERLEVIRKGRGAGGHGLRVQRDGRRLYSVWEGARRAVNLRQRCLCALGTGSSPAVLRGCGDHADAAVELAFALRDRDIAEQDFWAQLKGTTCCGTMDGCPLSSGSNGRSE</sequence>
<evidence type="ECO:0000259" key="2">
    <source>
        <dbReference type="Pfam" id="PF20298"/>
    </source>
</evidence>
<proteinExistence type="predicted"/>
<reference evidence="4" key="1">
    <citation type="journal article" date="2019" name="Int. J. Syst. Evol. Microbiol.">
        <title>The Global Catalogue of Microorganisms (GCM) 10K type strain sequencing project: providing services to taxonomists for standard genome sequencing and annotation.</title>
        <authorList>
            <consortium name="The Broad Institute Genomics Platform"/>
            <consortium name="The Broad Institute Genome Sequencing Center for Infectious Disease"/>
            <person name="Wu L."/>
            <person name="Ma J."/>
        </authorList>
    </citation>
    <scope>NUCLEOTIDE SEQUENCE [LARGE SCALE GENOMIC DNA]</scope>
    <source>
        <strain evidence="4">KACC 11588</strain>
    </source>
</reference>
<dbReference type="Proteomes" id="UP001596056">
    <property type="component" value="Unassembled WGS sequence"/>
</dbReference>
<organism evidence="3 4">
    <name type="scientific">Rubellimicrobium aerolatum</name>
    <dbReference type="NCBI Taxonomy" id="490979"/>
    <lineage>
        <taxon>Bacteria</taxon>
        <taxon>Pseudomonadati</taxon>
        <taxon>Pseudomonadota</taxon>
        <taxon>Alphaproteobacteria</taxon>
        <taxon>Rhodobacterales</taxon>
        <taxon>Roseobacteraceae</taxon>
        <taxon>Rubellimicrobium</taxon>
    </lineage>
</organism>
<protein>
    <submittedName>
        <fullName evidence="3">E2 domain-associated cysteine-rich protein</fullName>
    </submittedName>
</protein>
<gene>
    <name evidence="3" type="ORF">ACFPOC_02565</name>
</gene>
<dbReference type="Pfam" id="PF20272">
    <property type="entry name" value="E2-Crich"/>
    <property type="match status" value="1"/>
</dbReference>
<dbReference type="EMBL" id="JBHSNA010000002">
    <property type="protein sequence ID" value="MFC5565295.1"/>
    <property type="molecule type" value="Genomic_DNA"/>
</dbReference>
<dbReference type="InterPro" id="IPR046892">
    <property type="entry name" value="E2-Crich"/>
</dbReference>